<keyword evidence="4" id="KW-1185">Reference proteome</keyword>
<dbReference type="EMBL" id="ASWA01000003">
    <property type="protein sequence ID" value="EOT67388.1"/>
    <property type="molecule type" value="Genomic_DNA"/>
</dbReference>
<dbReference type="EMBL" id="AJAK01000028">
    <property type="protein sequence ID" value="EOH72840.1"/>
    <property type="molecule type" value="Genomic_DNA"/>
</dbReference>
<protein>
    <recommendedName>
        <fullName evidence="5">DUF4176 domain-containing protein</fullName>
    </recommendedName>
</protein>
<dbReference type="Proteomes" id="UP000013783">
    <property type="component" value="Unassembled WGS sequence"/>
</dbReference>
<comment type="caution">
    <text evidence="1">The sequence shown here is derived from an EMBL/GenBank/DDBJ whole genome shotgun (WGS) entry which is preliminary data.</text>
</comment>
<sequence length="227" mass="26105">MKDLWDATLTKQYFGEPEVDNLAFLKLLGATLGNQPILLKNLYLSYIRKEKSFAHKPMIGSALSFEFDYAKQKVCISRSTESAMLRFPQFQKYIGLIDLLFSEVYPIGTVVELDETLLPQEVQGLYSQAEDGFLVTIHGRRVVTEQENEFIDYIASIWPFGILDEVEPIYLNPLLIKRVVSMGLTNDTEKQFVSEVLRRQLLNKGIQSYLYNNPKMIFNQEGEADEN</sequence>
<gene>
    <name evidence="2" type="ORF">I585_02909</name>
    <name evidence="1" type="ORF">UAI_03724</name>
</gene>
<reference evidence="2 4" key="2">
    <citation type="submission" date="2013-03" db="EMBL/GenBank/DDBJ databases">
        <title>The Genome Sequence of Enterococcus malodoratus ATCC_43197 (PacBio/Illumina hybrid assembly).</title>
        <authorList>
            <consortium name="The Broad Institute Genomics Platform"/>
            <consortium name="The Broad Institute Genome Sequencing Center for Infectious Disease"/>
            <person name="Earl A."/>
            <person name="Russ C."/>
            <person name="Gilmore M."/>
            <person name="Surin D."/>
            <person name="Walker B."/>
            <person name="Young S."/>
            <person name="Zeng Q."/>
            <person name="Gargeya S."/>
            <person name="Fitzgerald M."/>
            <person name="Haas B."/>
            <person name="Abouelleil A."/>
            <person name="Allen A.W."/>
            <person name="Alvarado L."/>
            <person name="Arachchi H.M."/>
            <person name="Berlin A.M."/>
            <person name="Chapman S.B."/>
            <person name="Gainer-Dewar J."/>
            <person name="Goldberg J."/>
            <person name="Griggs A."/>
            <person name="Gujja S."/>
            <person name="Hansen M."/>
            <person name="Howarth C."/>
            <person name="Imamovic A."/>
            <person name="Ireland A."/>
            <person name="Larimer J."/>
            <person name="McCowan C."/>
            <person name="Murphy C."/>
            <person name="Pearson M."/>
            <person name="Poon T.W."/>
            <person name="Priest M."/>
            <person name="Roberts A."/>
            <person name="Saif S."/>
            <person name="Shea T."/>
            <person name="Sisk P."/>
            <person name="Sykes S."/>
            <person name="Wortman J."/>
            <person name="Nusbaum C."/>
            <person name="Birren B."/>
        </authorList>
    </citation>
    <scope>NUCLEOTIDE SEQUENCE [LARGE SCALE GENOMIC DNA]</scope>
    <source>
        <strain evidence="2 4">ATCC 43197</strain>
    </source>
</reference>
<accession>R2QMI4</accession>
<name>R2QMI4_9ENTE</name>
<dbReference type="PATRIC" id="fig|1158601.3.peg.3695"/>
<dbReference type="RefSeq" id="WP_010742501.1">
    <property type="nucleotide sequence ID" value="NZ_KB946251.1"/>
</dbReference>
<dbReference type="Proteomes" id="UP000014148">
    <property type="component" value="Unassembled WGS sequence"/>
</dbReference>
<dbReference type="STRING" id="71451.RV07_GL002693"/>
<dbReference type="OrthoDB" id="2227383at2"/>
<dbReference type="InterPro" id="IPR025233">
    <property type="entry name" value="DUF4176"/>
</dbReference>
<evidence type="ECO:0000313" key="1">
    <source>
        <dbReference type="EMBL" id="EOH72840.1"/>
    </source>
</evidence>
<evidence type="ECO:0000313" key="4">
    <source>
        <dbReference type="Proteomes" id="UP000014148"/>
    </source>
</evidence>
<dbReference type="AlphaFoldDB" id="R2QMI4"/>
<dbReference type="eggNOG" id="ENOG5033WK3">
    <property type="taxonomic scope" value="Bacteria"/>
</dbReference>
<dbReference type="Pfam" id="PF13780">
    <property type="entry name" value="DUF4176"/>
    <property type="match status" value="1"/>
</dbReference>
<evidence type="ECO:0008006" key="5">
    <source>
        <dbReference type="Google" id="ProtNLM"/>
    </source>
</evidence>
<evidence type="ECO:0000313" key="3">
    <source>
        <dbReference type="Proteomes" id="UP000013783"/>
    </source>
</evidence>
<organism evidence="1 3">
    <name type="scientific">Enterococcus malodoratus ATCC 43197</name>
    <dbReference type="NCBI Taxonomy" id="1158601"/>
    <lineage>
        <taxon>Bacteria</taxon>
        <taxon>Bacillati</taxon>
        <taxon>Bacillota</taxon>
        <taxon>Bacilli</taxon>
        <taxon>Lactobacillales</taxon>
        <taxon>Enterococcaceae</taxon>
        <taxon>Enterococcus</taxon>
    </lineage>
</organism>
<proteinExistence type="predicted"/>
<evidence type="ECO:0000313" key="2">
    <source>
        <dbReference type="EMBL" id="EOT67388.1"/>
    </source>
</evidence>
<reference evidence="1 3" key="1">
    <citation type="submission" date="2013-02" db="EMBL/GenBank/DDBJ databases">
        <title>The Genome Sequence of Enterococcus malodoratus ATCC_43197.</title>
        <authorList>
            <consortium name="The Broad Institute Genome Sequencing Platform"/>
            <consortium name="The Broad Institute Genome Sequencing Center for Infectious Disease"/>
            <person name="Earl A.M."/>
            <person name="Gilmore M.S."/>
            <person name="Lebreton F."/>
            <person name="Walker B."/>
            <person name="Young S.K."/>
            <person name="Zeng Q."/>
            <person name="Gargeya S."/>
            <person name="Fitzgerald M."/>
            <person name="Haas B."/>
            <person name="Abouelleil A."/>
            <person name="Alvarado L."/>
            <person name="Arachchi H.M."/>
            <person name="Berlin A.M."/>
            <person name="Chapman S.B."/>
            <person name="Dewar J."/>
            <person name="Goldberg J."/>
            <person name="Griggs A."/>
            <person name="Gujja S."/>
            <person name="Hansen M."/>
            <person name="Howarth C."/>
            <person name="Imamovic A."/>
            <person name="Larimer J."/>
            <person name="McCowan C."/>
            <person name="Murphy C."/>
            <person name="Neiman D."/>
            <person name="Pearson M."/>
            <person name="Priest M."/>
            <person name="Roberts A."/>
            <person name="Saif S."/>
            <person name="Shea T."/>
            <person name="Sisk P."/>
            <person name="Sykes S."/>
            <person name="Wortman J."/>
            <person name="Nusbaum C."/>
            <person name="Birren B."/>
        </authorList>
    </citation>
    <scope>NUCLEOTIDE SEQUENCE [LARGE SCALE GENOMIC DNA]</scope>
    <source>
        <strain evidence="1 3">ATCC 43197</strain>
    </source>
</reference>